<dbReference type="AlphaFoldDB" id="A0A8J4PVZ5"/>
<sequence length="561" mass="64484">MNHRAHSKSILFKQIWNNSYLRRIIRNYVVENKEIKISFFYLITNYKELALLDKEKYNILICLVIDDPYGRLMNYGIEDTKTDFVLQVFDSPHIGIVNSLEINQPTEKLMSFVEGRKLPESLVKLSLYFSDGGKCAFDYTSIPSSVTELCVQARGIREPIHSLPSSIKHISLNYYPYKILPGTLPEDLQSLETSDYYLPLGNELPKTLTKLKSYDEVGVNINNSDLPPTLKTLDLSSNIQYLTNLSFSEPMKGLVVELDNVEQLYITTRKTWITEIYFNHFTKQEIPINLFPETLTTLTLSYDFPLMPKLLPPHLTRLELYNFDKRLDANILPRSLTFLSMAQYNQRLYKGVLPPNIKNLEMRSFAQTLDRGVLPNLIKLELGTFLPLDRQPDVLPCSLLVLSLSYFNNILPNYLPNTIQHLKIHSYKEIYIKENTIPDSVRQLSIRFGVIRKMVLPEYTITRLSLNRMSQREAPFKGLIVPPSVKDLDIDIGSVPVIPPSVEKLRLQPFSIVKKGDIPKTIKLLHLDLPYDQHVNNIEPGIIPPRCTISLDGILISNNNK</sequence>
<evidence type="ECO:0000256" key="1">
    <source>
        <dbReference type="ARBA" id="ARBA00022737"/>
    </source>
</evidence>
<dbReference type="EMBL" id="AJWJ01000132">
    <property type="protein sequence ID" value="KAF2074725.1"/>
    <property type="molecule type" value="Genomic_DNA"/>
</dbReference>
<dbReference type="OrthoDB" id="10290201at2759"/>
<dbReference type="PANTHER" id="PTHR32134">
    <property type="entry name" value="FNIP REPEAT-CONTAINING PROTEIN"/>
    <property type="match status" value="1"/>
</dbReference>
<evidence type="ECO:0000313" key="2">
    <source>
        <dbReference type="EMBL" id="KAF2074725.1"/>
    </source>
</evidence>
<gene>
    <name evidence="2" type="ORF">CYY_003957</name>
</gene>
<dbReference type="Gene3D" id="3.80.10.10">
    <property type="entry name" value="Ribonuclease Inhibitor"/>
    <property type="match status" value="1"/>
</dbReference>
<reference evidence="2" key="1">
    <citation type="submission" date="2020-01" db="EMBL/GenBank/DDBJ databases">
        <title>Development of genomics and gene disruption for Polysphondylium violaceum indicates a role for the polyketide synthase stlB in stalk morphogenesis.</title>
        <authorList>
            <person name="Narita B."/>
            <person name="Kawabe Y."/>
            <person name="Kin K."/>
            <person name="Saito T."/>
            <person name="Gibbs R."/>
            <person name="Kuspa A."/>
            <person name="Muzny D."/>
            <person name="Queller D."/>
            <person name="Richards S."/>
            <person name="Strassman J."/>
            <person name="Sucgang R."/>
            <person name="Worley K."/>
            <person name="Schaap P."/>
        </authorList>
    </citation>
    <scope>NUCLEOTIDE SEQUENCE</scope>
    <source>
        <strain evidence="2">QSvi11</strain>
    </source>
</reference>
<organism evidence="2 3">
    <name type="scientific">Polysphondylium violaceum</name>
    <dbReference type="NCBI Taxonomy" id="133409"/>
    <lineage>
        <taxon>Eukaryota</taxon>
        <taxon>Amoebozoa</taxon>
        <taxon>Evosea</taxon>
        <taxon>Eumycetozoa</taxon>
        <taxon>Dictyostelia</taxon>
        <taxon>Dictyosteliales</taxon>
        <taxon>Dictyosteliaceae</taxon>
        <taxon>Polysphondylium</taxon>
    </lineage>
</organism>
<dbReference type="InterPro" id="IPR051251">
    <property type="entry name" value="STK_FNIP-Repeat"/>
</dbReference>
<evidence type="ECO:0008006" key="4">
    <source>
        <dbReference type="Google" id="ProtNLM"/>
    </source>
</evidence>
<protein>
    <recommendedName>
        <fullName evidence="4">FNIP repeat-containing protein</fullName>
    </recommendedName>
</protein>
<keyword evidence="1" id="KW-0677">Repeat</keyword>
<name>A0A8J4PVZ5_9MYCE</name>
<keyword evidence="3" id="KW-1185">Reference proteome</keyword>
<dbReference type="Proteomes" id="UP000695562">
    <property type="component" value="Unassembled WGS sequence"/>
</dbReference>
<proteinExistence type="predicted"/>
<dbReference type="InterPro" id="IPR032675">
    <property type="entry name" value="LRR_dom_sf"/>
</dbReference>
<accession>A0A8J4PVZ5</accession>
<evidence type="ECO:0000313" key="3">
    <source>
        <dbReference type="Proteomes" id="UP000695562"/>
    </source>
</evidence>
<dbReference type="Pfam" id="PF05725">
    <property type="entry name" value="FNIP"/>
    <property type="match status" value="3"/>
</dbReference>
<dbReference type="PANTHER" id="PTHR32134:SF92">
    <property type="entry name" value="FNIP REPEAT-CONTAINING PROTEIN"/>
    <property type="match status" value="1"/>
</dbReference>
<dbReference type="SUPFAM" id="SSF52058">
    <property type="entry name" value="L domain-like"/>
    <property type="match status" value="1"/>
</dbReference>
<dbReference type="InterPro" id="IPR008615">
    <property type="entry name" value="FNIP"/>
</dbReference>
<comment type="caution">
    <text evidence="2">The sequence shown here is derived from an EMBL/GenBank/DDBJ whole genome shotgun (WGS) entry which is preliminary data.</text>
</comment>